<reference evidence="2 3" key="1">
    <citation type="submission" date="2020-10" db="EMBL/GenBank/DDBJ databases">
        <title>Identification of Nocardia species via Next-generation sequencing and recognition of intraspecies genetic diversity.</title>
        <authorList>
            <person name="Li P."/>
            <person name="Li P."/>
            <person name="Lu B."/>
        </authorList>
    </citation>
    <scope>NUCLEOTIDE SEQUENCE [LARGE SCALE GENOMIC DNA]</scope>
    <source>
        <strain evidence="2 3">BJ06-0157</strain>
    </source>
</reference>
<keyword evidence="3" id="KW-1185">Reference proteome</keyword>
<dbReference type="EMBL" id="JADLQX010000072">
    <property type="protein sequence ID" value="MBF6302892.1"/>
    <property type="molecule type" value="Genomic_DNA"/>
</dbReference>
<evidence type="ECO:0000256" key="1">
    <source>
        <dbReference type="SAM" id="MobiDB-lite"/>
    </source>
</evidence>
<name>A0ABS0D223_9NOCA</name>
<proteinExistence type="predicted"/>
<sequence>MNPQVLALTAGVVSWPITTFHPARTGIRRSREATKMRDSGSPGGDEDWALLGELTESYHRRDTYLDCAACHSQGALI</sequence>
<gene>
    <name evidence="2" type="ORF">IU459_36040</name>
</gene>
<feature type="region of interest" description="Disordered" evidence="1">
    <location>
        <begin position="26"/>
        <end position="45"/>
    </location>
</feature>
<accession>A0ABS0D223</accession>
<feature type="compositionally biased region" description="Basic and acidic residues" evidence="1">
    <location>
        <begin position="29"/>
        <end position="38"/>
    </location>
</feature>
<evidence type="ECO:0000313" key="2">
    <source>
        <dbReference type="EMBL" id="MBF6302892.1"/>
    </source>
</evidence>
<dbReference type="Proteomes" id="UP000702209">
    <property type="component" value="Unassembled WGS sequence"/>
</dbReference>
<comment type="caution">
    <text evidence="2">The sequence shown here is derived from an EMBL/GenBank/DDBJ whole genome shotgun (WGS) entry which is preliminary data.</text>
</comment>
<dbReference type="RefSeq" id="WP_195134072.1">
    <property type="nucleotide sequence ID" value="NZ_JADLQX010000072.1"/>
</dbReference>
<protein>
    <submittedName>
        <fullName evidence="2">Uncharacterized protein</fullName>
    </submittedName>
</protein>
<evidence type="ECO:0000313" key="3">
    <source>
        <dbReference type="Proteomes" id="UP000702209"/>
    </source>
</evidence>
<organism evidence="2 3">
    <name type="scientific">Nocardia amamiensis</name>
    <dbReference type="NCBI Taxonomy" id="404578"/>
    <lineage>
        <taxon>Bacteria</taxon>
        <taxon>Bacillati</taxon>
        <taxon>Actinomycetota</taxon>
        <taxon>Actinomycetes</taxon>
        <taxon>Mycobacteriales</taxon>
        <taxon>Nocardiaceae</taxon>
        <taxon>Nocardia</taxon>
    </lineage>
</organism>